<dbReference type="PANTHER" id="PTHR15440:SF0">
    <property type="entry name" value="PROTEIN XRP2"/>
    <property type="match status" value="1"/>
</dbReference>
<protein>
    <recommendedName>
        <fullName evidence="8">Clathrin light chain</fullName>
    </recommendedName>
</protein>
<accession>A0A9D4TNX9</accession>
<comment type="similarity">
    <text evidence="4">Belongs to the TBCC family.</text>
</comment>
<evidence type="ECO:0000256" key="1">
    <source>
        <dbReference type="ARBA" id="ARBA00003913"/>
    </source>
</evidence>
<feature type="compositionally biased region" description="Basic and acidic residues" evidence="9">
    <location>
        <begin position="278"/>
        <end position="291"/>
    </location>
</feature>
<keyword evidence="5 8" id="KW-0472">Membrane</keyword>
<dbReference type="InterPro" id="IPR039093">
    <property type="entry name" value="XRP2"/>
</dbReference>
<evidence type="ECO:0000256" key="2">
    <source>
        <dbReference type="ARBA" id="ARBA00004180"/>
    </source>
</evidence>
<dbReference type="GO" id="GO:0005198">
    <property type="term" value="F:structural molecule activity"/>
    <property type="evidence" value="ECO:0007669"/>
    <property type="project" value="InterPro"/>
</dbReference>
<evidence type="ECO:0000259" key="10">
    <source>
        <dbReference type="PROSITE" id="PS51329"/>
    </source>
</evidence>
<dbReference type="Pfam" id="PF07986">
    <property type="entry name" value="TBCC"/>
    <property type="match status" value="1"/>
</dbReference>
<evidence type="ECO:0000256" key="9">
    <source>
        <dbReference type="SAM" id="MobiDB-lite"/>
    </source>
</evidence>
<comment type="similarity">
    <text evidence="3 8">Belongs to the clathrin light chain family.</text>
</comment>
<evidence type="ECO:0000256" key="5">
    <source>
        <dbReference type="ARBA" id="ARBA00023136"/>
    </source>
</evidence>
<dbReference type="InterPro" id="IPR012945">
    <property type="entry name" value="Tubulin-bd_cofactor_C_dom"/>
</dbReference>
<dbReference type="GO" id="GO:0030132">
    <property type="term" value="C:clathrin coat of coated pit"/>
    <property type="evidence" value="ECO:0007669"/>
    <property type="project" value="InterPro"/>
</dbReference>
<dbReference type="GO" id="GO:0005096">
    <property type="term" value="F:GTPase activator activity"/>
    <property type="evidence" value="ECO:0007669"/>
    <property type="project" value="InterPro"/>
</dbReference>
<dbReference type="GO" id="GO:0005929">
    <property type="term" value="C:cilium"/>
    <property type="evidence" value="ECO:0007669"/>
    <property type="project" value="TreeGrafter"/>
</dbReference>
<name>A0A9D4TNX9_CHLVU</name>
<proteinExistence type="inferred from homology"/>
<dbReference type="PANTHER" id="PTHR15440">
    <property type="entry name" value="XRP2 PROTEIN"/>
    <property type="match status" value="1"/>
</dbReference>
<dbReference type="GO" id="GO:0006886">
    <property type="term" value="P:intracellular protein transport"/>
    <property type="evidence" value="ECO:0007669"/>
    <property type="project" value="InterPro"/>
</dbReference>
<organism evidence="11 12">
    <name type="scientific">Chlorella vulgaris</name>
    <name type="common">Green alga</name>
    <dbReference type="NCBI Taxonomy" id="3077"/>
    <lineage>
        <taxon>Eukaryota</taxon>
        <taxon>Viridiplantae</taxon>
        <taxon>Chlorophyta</taxon>
        <taxon>core chlorophytes</taxon>
        <taxon>Trebouxiophyceae</taxon>
        <taxon>Chlorellales</taxon>
        <taxon>Chlorellaceae</taxon>
        <taxon>Chlorella clade</taxon>
        <taxon>Chlorella</taxon>
    </lineage>
</organism>
<dbReference type="GO" id="GO:0006892">
    <property type="term" value="P:post-Golgi vesicle-mediated transport"/>
    <property type="evidence" value="ECO:0007669"/>
    <property type="project" value="TreeGrafter"/>
</dbReference>
<dbReference type="Proteomes" id="UP001055712">
    <property type="component" value="Unassembled WGS sequence"/>
</dbReference>
<feature type="domain" description="C-CAP/cofactor C-like" evidence="10">
    <location>
        <begin position="1"/>
        <end position="149"/>
    </location>
</feature>
<feature type="region of interest" description="Disordered" evidence="9">
    <location>
        <begin position="321"/>
        <end position="340"/>
    </location>
</feature>
<evidence type="ECO:0000256" key="8">
    <source>
        <dbReference type="RuleBase" id="RU363137"/>
    </source>
</evidence>
<feature type="compositionally biased region" description="Low complexity" evidence="9">
    <location>
        <begin position="182"/>
        <end position="206"/>
    </location>
</feature>
<dbReference type="InterPro" id="IPR017901">
    <property type="entry name" value="C-CAP_CF_C-like"/>
</dbReference>
<dbReference type="EMBL" id="SIDB01000007">
    <property type="protein sequence ID" value="KAI3430748.1"/>
    <property type="molecule type" value="Genomic_DNA"/>
</dbReference>
<dbReference type="PROSITE" id="PS51329">
    <property type="entry name" value="C_CAP_COFACTOR_C"/>
    <property type="match status" value="1"/>
</dbReference>
<keyword evidence="6 8" id="KW-0168">Coated pit</keyword>
<dbReference type="AlphaFoldDB" id="A0A9D4TNX9"/>
<evidence type="ECO:0000256" key="3">
    <source>
        <dbReference type="ARBA" id="ARBA00005263"/>
    </source>
</evidence>
<comment type="subcellular location">
    <subcellularLocation>
        <location evidence="2 8">Cytoplasmic vesicle membrane</location>
        <topology evidence="2 8">Peripheral membrane protein</topology>
        <orientation evidence="2 8">Cytoplasmic side</orientation>
    </subcellularLocation>
    <subcellularLocation>
        <location evidence="8">Membrane</location>
        <location evidence="8">Coated pit</location>
        <topology evidence="8">Peripheral membrane protein</topology>
        <orientation evidence="8">Cytoplasmic side</orientation>
    </subcellularLocation>
    <text evidence="8">Cytoplasmic face of coated pits and vesicles.</text>
</comment>
<reference evidence="11" key="1">
    <citation type="journal article" date="2019" name="Plant J.">
        <title>Chlorella vulgaris genome assembly and annotation reveals the molecular basis for metabolic acclimation to high light conditions.</title>
        <authorList>
            <person name="Cecchin M."/>
            <person name="Marcolungo L."/>
            <person name="Rossato M."/>
            <person name="Girolomoni L."/>
            <person name="Cosentino E."/>
            <person name="Cuine S."/>
            <person name="Li-Beisson Y."/>
            <person name="Delledonne M."/>
            <person name="Ballottari M."/>
        </authorList>
    </citation>
    <scope>NUCLEOTIDE SEQUENCE</scope>
    <source>
        <strain evidence="11">211/11P</strain>
    </source>
</reference>
<comment type="function">
    <text evidence="1 8">Clathrin is the major protein of the polyhedral coat of coated pits and vesicles.</text>
</comment>
<evidence type="ECO:0000256" key="6">
    <source>
        <dbReference type="ARBA" id="ARBA00023176"/>
    </source>
</evidence>
<evidence type="ECO:0000256" key="4">
    <source>
        <dbReference type="ARBA" id="ARBA00008848"/>
    </source>
</evidence>
<evidence type="ECO:0000313" key="12">
    <source>
        <dbReference type="Proteomes" id="UP001055712"/>
    </source>
</evidence>
<reference evidence="11" key="2">
    <citation type="submission" date="2020-11" db="EMBL/GenBank/DDBJ databases">
        <authorList>
            <person name="Cecchin M."/>
            <person name="Marcolungo L."/>
            <person name="Rossato M."/>
            <person name="Girolomoni L."/>
            <person name="Cosentino E."/>
            <person name="Cuine S."/>
            <person name="Li-Beisson Y."/>
            <person name="Delledonne M."/>
            <person name="Ballottari M."/>
        </authorList>
    </citation>
    <scope>NUCLEOTIDE SEQUENCE</scope>
    <source>
        <strain evidence="11">211/11P</strain>
        <tissue evidence="11">Whole cell</tissue>
    </source>
</reference>
<dbReference type="GO" id="GO:1990075">
    <property type="term" value="C:periciliary membrane compartment"/>
    <property type="evidence" value="ECO:0007669"/>
    <property type="project" value="TreeGrafter"/>
</dbReference>
<sequence>MSGDLQSQVFADKKGETLVSAPGSINGEGFVIKNLEECSVFILDYSSEVEVTNCTNCQIFVGPVDGPVLFQDCSNCQVAAACHLFKAQNCTSCEFGLYTSTQPAIAGCSGIRIACWAGAYPQLTQHFAAANLDPLNNQWNKVYDGSAQEGGPPNFELVQEPTAYWEVPLDNFGPPDNPVPGPDGSLYQPSAAPTQTPSAPGGDFGASEAAAATANGFGGGGGELGGASAGGGAISDDFLGEHLPSGEAATQPSGLLEPAAAGGDHPTVSDAKQRLQQRMREQAEQEAEQKKGLQASASKFLEQFYERRTKSKEERIRVMREALEGKGNGELGPSGGTEPERVLSMIDFSLSRPNGTDLSRFKSVLLTCKSKGSMPTAAA</sequence>
<dbReference type="GO" id="GO:0030130">
    <property type="term" value="C:clathrin coat of trans-Golgi network vesicle"/>
    <property type="evidence" value="ECO:0007669"/>
    <property type="project" value="InterPro"/>
</dbReference>
<dbReference type="InterPro" id="IPR016098">
    <property type="entry name" value="CAP/MinC_C"/>
</dbReference>
<keyword evidence="12" id="KW-1185">Reference proteome</keyword>
<dbReference type="Gene3D" id="2.160.20.70">
    <property type="match status" value="1"/>
</dbReference>
<evidence type="ECO:0000313" key="11">
    <source>
        <dbReference type="EMBL" id="KAI3430748.1"/>
    </source>
</evidence>
<evidence type="ECO:0000256" key="7">
    <source>
        <dbReference type="ARBA" id="ARBA00023329"/>
    </source>
</evidence>
<feature type="region of interest" description="Disordered" evidence="9">
    <location>
        <begin position="167"/>
        <end position="206"/>
    </location>
</feature>
<dbReference type="OrthoDB" id="194775at2759"/>
<feature type="compositionally biased region" description="Gly residues" evidence="9">
    <location>
        <begin position="326"/>
        <end position="335"/>
    </location>
</feature>
<keyword evidence="7 8" id="KW-0968">Cytoplasmic vesicle</keyword>
<comment type="caution">
    <text evidence="11">The sequence shown here is derived from an EMBL/GenBank/DDBJ whole genome shotgun (WGS) entry which is preliminary data.</text>
</comment>
<feature type="region of interest" description="Disordered" evidence="9">
    <location>
        <begin position="233"/>
        <end position="295"/>
    </location>
</feature>
<dbReference type="InterPro" id="IPR000996">
    <property type="entry name" value="Clathrin_L-chain"/>
</dbReference>
<gene>
    <name evidence="11" type="ORF">D9Q98_009160</name>
</gene>
<dbReference type="Pfam" id="PF01086">
    <property type="entry name" value="Clathrin_lg_ch"/>
    <property type="match status" value="1"/>
</dbReference>